<comment type="caution">
    <text evidence="2">The sequence shown here is derived from an EMBL/GenBank/DDBJ whole genome shotgun (WGS) entry which is preliminary data.</text>
</comment>
<dbReference type="Proteomes" id="UP000183940">
    <property type="component" value="Unassembled WGS sequence"/>
</dbReference>
<evidence type="ECO:0000313" key="3">
    <source>
        <dbReference type="Proteomes" id="UP000183940"/>
    </source>
</evidence>
<keyword evidence="1" id="KW-0812">Transmembrane</keyword>
<sequence>MPTDLILLIAALIISWLVFTWLVKIVKLTVGTALTVAGIILILQLLFGVNPNQLWQQILNLPQIILNWISG</sequence>
<dbReference type="AlphaFoldDB" id="A0A1L9QPU1"/>
<dbReference type="EMBL" id="MLAW01000027">
    <property type="protein sequence ID" value="OJJ24701.1"/>
    <property type="molecule type" value="Genomic_DNA"/>
</dbReference>
<feature type="transmembrane region" description="Helical" evidence="1">
    <location>
        <begin position="6"/>
        <end position="23"/>
    </location>
</feature>
<reference evidence="2" key="1">
    <citation type="submission" date="2016-10" db="EMBL/GenBank/DDBJ databases">
        <title>CRISPR-Cas defence system in Roseofilum reptotaenium: evidence of a bacteriophage-cyanobacterium arms race in the coral black band disease.</title>
        <authorList>
            <person name="Buerger P."/>
            <person name="Wood-Charlson E.M."/>
            <person name="Weynberg K.D."/>
            <person name="Willis B."/>
            <person name="Van Oppen M.J."/>
        </authorList>
    </citation>
    <scope>NUCLEOTIDE SEQUENCE [LARGE SCALE GENOMIC DNA]</scope>
    <source>
        <strain evidence="2">AO1-A</strain>
    </source>
</reference>
<keyword evidence="1" id="KW-0472">Membrane</keyword>
<dbReference type="STRING" id="1925591.BI308_15510"/>
<proteinExistence type="predicted"/>
<accession>A0A1L9QPU1</accession>
<gene>
    <name evidence="2" type="ORF">BI308_15510</name>
</gene>
<feature type="transmembrane region" description="Helical" evidence="1">
    <location>
        <begin position="30"/>
        <end position="49"/>
    </location>
</feature>
<name>A0A1L9QPU1_9CYAN</name>
<keyword evidence="1" id="KW-1133">Transmembrane helix</keyword>
<evidence type="ECO:0000256" key="1">
    <source>
        <dbReference type="SAM" id="Phobius"/>
    </source>
</evidence>
<organism evidence="2 3">
    <name type="scientific">Roseofilum reptotaenium AO1-A</name>
    <dbReference type="NCBI Taxonomy" id="1925591"/>
    <lineage>
        <taxon>Bacteria</taxon>
        <taxon>Bacillati</taxon>
        <taxon>Cyanobacteriota</taxon>
        <taxon>Cyanophyceae</taxon>
        <taxon>Desertifilales</taxon>
        <taxon>Desertifilaceae</taxon>
        <taxon>Roseofilum</taxon>
    </lineage>
</organism>
<evidence type="ECO:0000313" key="2">
    <source>
        <dbReference type="EMBL" id="OJJ24701.1"/>
    </source>
</evidence>
<keyword evidence="3" id="KW-1185">Reference proteome</keyword>
<protein>
    <submittedName>
        <fullName evidence="2">Uncharacterized protein</fullName>
    </submittedName>
</protein>